<evidence type="ECO:0000313" key="2">
    <source>
        <dbReference type="EMBL" id="CAA7259529.1"/>
    </source>
</evidence>
<feature type="compositionally biased region" description="Basic residues" evidence="1">
    <location>
        <begin position="200"/>
        <end position="209"/>
    </location>
</feature>
<feature type="compositionally biased region" description="Pro residues" evidence="1">
    <location>
        <begin position="213"/>
        <end position="222"/>
    </location>
</feature>
<feature type="region of interest" description="Disordered" evidence="1">
    <location>
        <begin position="291"/>
        <end position="325"/>
    </location>
</feature>
<dbReference type="AlphaFoldDB" id="A0A8S0XE44"/>
<evidence type="ECO:0000256" key="1">
    <source>
        <dbReference type="SAM" id="MobiDB-lite"/>
    </source>
</evidence>
<feature type="compositionally biased region" description="Low complexity" evidence="1">
    <location>
        <begin position="68"/>
        <end position="79"/>
    </location>
</feature>
<name>A0A8S0XE44_CYCAE</name>
<sequence>MRSSDEEAVVWVAWRSIDEKAPAPRLQRERPTLPIPPSSAPASAQRWSPYSFTPDTARSYHYYPASSASAPASSLRSPAGPGRQSTPSSRRADSPYTTLRAWLPLIMTELFEFLDDLSLYLRADEQYGHAVLFVLIFPHHHPPLPALLHPHRSIRVHFRRMDRRHHLLLRCPARRHPRLPRLPAPPARAHRAMAAPLPHHQARRPRHRQAPQAPFPHPPRPLPLQRHELPPRRVSHPLPPHLHRLHRALPLQGHHPHQHRRVDTLLLRLAPAFRRRRGRLGVLSEPDIHGYGDPAVRPDPGIPLHRRAARGRRRAGRRTCHIEGQ</sequence>
<dbReference type="OrthoDB" id="166803at2759"/>
<keyword evidence="3" id="KW-1185">Reference proteome</keyword>
<evidence type="ECO:0000313" key="3">
    <source>
        <dbReference type="Proteomes" id="UP000467700"/>
    </source>
</evidence>
<organism evidence="2 3">
    <name type="scientific">Cyclocybe aegerita</name>
    <name type="common">Black poplar mushroom</name>
    <name type="synonym">Agrocybe aegerita</name>
    <dbReference type="NCBI Taxonomy" id="1973307"/>
    <lineage>
        <taxon>Eukaryota</taxon>
        <taxon>Fungi</taxon>
        <taxon>Dikarya</taxon>
        <taxon>Basidiomycota</taxon>
        <taxon>Agaricomycotina</taxon>
        <taxon>Agaricomycetes</taxon>
        <taxon>Agaricomycetidae</taxon>
        <taxon>Agaricales</taxon>
        <taxon>Agaricineae</taxon>
        <taxon>Bolbitiaceae</taxon>
        <taxon>Cyclocybe</taxon>
    </lineage>
</organism>
<gene>
    <name evidence="2" type="ORF">AAE3_LOCUS1775</name>
</gene>
<feature type="region of interest" description="Disordered" evidence="1">
    <location>
        <begin position="197"/>
        <end position="222"/>
    </location>
</feature>
<accession>A0A8S0XE44</accession>
<feature type="compositionally biased region" description="Basic and acidic residues" evidence="1">
    <location>
        <begin position="22"/>
        <end position="31"/>
    </location>
</feature>
<comment type="caution">
    <text evidence="2">The sequence shown here is derived from an EMBL/GenBank/DDBJ whole genome shotgun (WGS) entry which is preliminary data.</text>
</comment>
<protein>
    <submittedName>
        <fullName evidence="2">Uncharacterized protein</fullName>
    </submittedName>
</protein>
<feature type="region of interest" description="Disordered" evidence="1">
    <location>
        <begin position="68"/>
        <end position="93"/>
    </location>
</feature>
<dbReference type="EMBL" id="CACVBS010000024">
    <property type="protein sequence ID" value="CAA7259529.1"/>
    <property type="molecule type" value="Genomic_DNA"/>
</dbReference>
<dbReference type="Proteomes" id="UP000467700">
    <property type="component" value="Unassembled WGS sequence"/>
</dbReference>
<feature type="region of interest" description="Disordered" evidence="1">
    <location>
        <begin position="22"/>
        <end position="50"/>
    </location>
</feature>
<proteinExistence type="predicted"/>
<feature type="compositionally biased region" description="Basic residues" evidence="1">
    <location>
        <begin position="304"/>
        <end position="319"/>
    </location>
</feature>
<reference evidence="2 3" key="1">
    <citation type="submission" date="2020-01" db="EMBL/GenBank/DDBJ databases">
        <authorList>
            <person name="Gupta K D."/>
        </authorList>
    </citation>
    <scope>NUCLEOTIDE SEQUENCE [LARGE SCALE GENOMIC DNA]</scope>
</reference>